<organism evidence="1 2">
    <name type="scientific">Rhizobium binae</name>
    <dbReference type="NCBI Taxonomy" id="1138190"/>
    <lineage>
        <taxon>Bacteria</taxon>
        <taxon>Pseudomonadati</taxon>
        <taxon>Pseudomonadota</taxon>
        <taxon>Alphaproteobacteria</taxon>
        <taxon>Hyphomicrobiales</taxon>
        <taxon>Rhizobiaceae</taxon>
        <taxon>Rhizobium/Agrobacterium group</taxon>
        <taxon>Rhizobium</taxon>
    </lineage>
</organism>
<dbReference type="Proteomes" id="UP001549077">
    <property type="component" value="Unassembled WGS sequence"/>
</dbReference>
<gene>
    <name evidence="1" type="ORF">ABID08_000702</name>
</gene>
<accession>A0ABV2MA71</accession>
<evidence type="ECO:0000313" key="1">
    <source>
        <dbReference type="EMBL" id="MET3753363.1"/>
    </source>
</evidence>
<dbReference type="GeneID" id="91149131"/>
<reference evidence="1 2" key="1">
    <citation type="submission" date="2024-06" db="EMBL/GenBank/DDBJ databases">
        <title>Genomic Encyclopedia of Type Strains, Phase IV (KMG-IV): sequencing the most valuable type-strain genomes for metagenomic binning, comparative biology and taxonomic classification.</title>
        <authorList>
            <person name="Goeker M."/>
        </authorList>
    </citation>
    <scope>NUCLEOTIDE SEQUENCE [LARGE SCALE GENOMIC DNA]</scope>
    <source>
        <strain evidence="1 2">DSM 29288</strain>
    </source>
</reference>
<protein>
    <submittedName>
        <fullName evidence="1">Metal-binding transcription factor (Methanogenesis marker protein 9)</fullName>
    </submittedName>
</protein>
<proteinExistence type="predicted"/>
<evidence type="ECO:0000313" key="2">
    <source>
        <dbReference type="Proteomes" id="UP001549077"/>
    </source>
</evidence>
<name>A0ABV2MA71_9HYPH</name>
<dbReference type="RefSeq" id="WP_168302026.1">
    <property type="nucleotide sequence ID" value="NZ_CP071604.1"/>
</dbReference>
<dbReference type="EMBL" id="JBEPMY010000001">
    <property type="protein sequence ID" value="MET3753363.1"/>
    <property type="molecule type" value="Genomic_DNA"/>
</dbReference>
<keyword evidence="2" id="KW-1185">Reference proteome</keyword>
<comment type="caution">
    <text evidence="1">The sequence shown here is derived from an EMBL/GenBank/DDBJ whole genome shotgun (WGS) entry which is preliminary data.</text>
</comment>
<sequence>MTNQKGASAPAQTNDVKILAKKHRISLEDARQIIEQYGSDRKACDKAARRVAV</sequence>